<evidence type="ECO:0000256" key="2">
    <source>
        <dbReference type="ARBA" id="ARBA00022679"/>
    </source>
</evidence>
<feature type="domain" description="Glycosyltransferase subfamily 4-like N-terminal" evidence="3">
    <location>
        <begin position="28"/>
        <end position="187"/>
    </location>
</feature>
<dbReference type="PANTHER" id="PTHR12526:SF636">
    <property type="entry name" value="BLL3647 PROTEIN"/>
    <property type="match status" value="1"/>
</dbReference>
<dbReference type="InterPro" id="IPR028098">
    <property type="entry name" value="Glyco_trans_4-like_N"/>
</dbReference>
<gene>
    <name evidence="4" type="ORF">Mam01_25690</name>
</gene>
<comment type="caution">
    <text evidence="4">The sequence shown here is derived from an EMBL/GenBank/DDBJ whole genome shotgun (WGS) entry which is preliminary data.</text>
</comment>
<name>A0ABQ4FC45_9ACTN</name>
<keyword evidence="5" id="KW-1185">Reference proteome</keyword>
<reference evidence="4 5" key="1">
    <citation type="submission" date="2021-01" db="EMBL/GenBank/DDBJ databases">
        <title>Whole genome shotgun sequence of Microbispora amethystogenes NBRC 101907.</title>
        <authorList>
            <person name="Komaki H."/>
            <person name="Tamura T."/>
        </authorList>
    </citation>
    <scope>NUCLEOTIDE SEQUENCE [LARGE SCALE GENOMIC DNA]</scope>
    <source>
        <strain evidence="4 5">NBRC 101907</strain>
    </source>
</reference>
<dbReference type="PANTHER" id="PTHR12526">
    <property type="entry name" value="GLYCOSYLTRANSFERASE"/>
    <property type="match status" value="1"/>
</dbReference>
<dbReference type="Proteomes" id="UP000651728">
    <property type="component" value="Unassembled WGS sequence"/>
</dbReference>
<keyword evidence="1" id="KW-0328">Glycosyltransferase</keyword>
<evidence type="ECO:0000313" key="5">
    <source>
        <dbReference type="Proteomes" id="UP000651728"/>
    </source>
</evidence>
<dbReference type="SUPFAM" id="SSF53756">
    <property type="entry name" value="UDP-Glycosyltransferase/glycogen phosphorylase"/>
    <property type="match status" value="1"/>
</dbReference>
<evidence type="ECO:0000256" key="1">
    <source>
        <dbReference type="ARBA" id="ARBA00022676"/>
    </source>
</evidence>
<sequence length="382" mass="40398">MGEGMGEVMGGEGKVRRVVLLIGHLGLGGAQRQLCLLAERLRDRGVEVHVFVLSRGGPHEDDLRAAGIPVHRLGFSRGVTSPAGNLRAFARLVRSLRRLRPEVVHGFLYESYLLGTPAARLARVPVVVTARRTQGYLRPKAPWTAAFEHLVNLMTDHVVANSVAIAQGTRAVEGVPAGKVSVVYNGLAPSAFDRAGPEPVGGALPVVACVARLSGNKGQRFLVEAAALLARRGRPCTFVLVGDGPERGSLERQAEEAGVDVRFLGFRQDNAGLLARADVVALPSLEEGLSNAVMEAMAAGRPVVATAVGGTPELLEDRGVLVPPAAPEALADGIARLLDDPALAASLGAAARAWAWKNLDMEAVTEEHLGLYRRLLAARRGR</sequence>
<keyword evidence="2 4" id="KW-0808">Transferase</keyword>
<organism evidence="4 5">
    <name type="scientific">Microbispora amethystogenes</name>
    <dbReference type="NCBI Taxonomy" id="1427754"/>
    <lineage>
        <taxon>Bacteria</taxon>
        <taxon>Bacillati</taxon>
        <taxon>Actinomycetota</taxon>
        <taxon>Actinomycetes</taxon>
        <taxon>Streptosporangiales</taxon>
        <taxon>Streptosporangiaceae</taxon>
        <taxon>Microbispora</taxon>
    </lineage>
</organism>
<dbReference type="Pfam" id="PF13692">
    <property type="entry name" value="Glyco_trans_1_4"/>
    <property type="match status" value="1"/>
</dbReference>
<dbReference type="EMBL" id="BOOB01000017">
    <property type="protein sequence ID" value="GIH32405.1"/>
    <property type="molecule type" value="Genomic_DNA"/>
</dbReference>
<dbReference type="GO" id="GO:0016740">
    <property type="term" value="F:transferase activity"/>
    <property type="evidence" value="ECO:0007669"/>
    <property type="project" value="UniProtKB-KW"/>
</dbReference>
<dbReference type="Gene3D" id="3.40.50.2000">
    <property type="entry name" value="Glycogen Phosphorylase B"/>
    <property type="match status" value="2"/>
</dbReference>
<evidence type="ECO:0000313" key="4">
    <source>
        <dbReference type="EMBL" id="GIH32405.1"/>
    </source>
</evidence>
<evidence type="ECO:0000259" key="3">
    <source>
        <dbReference type="Pfam" id="PF13439"/>
    </source>
</evidence>
<dbReference type="Pfam" id="PF13439">
    <property type="entry name" value="Glyco_transf_4"/>
    <property type="match status" value="1"/>
</dbReference>
<protein>
    <submittedName>
        <fullName evidence="4">Glycosyl transferase family 1</fullName>
    </submittedName>
</protein>
<accession>A0ABQ4FC45</accession>
<proteinExistence type="predicted"/>